<proteinExistence type="predicted"/>
<protein>
    <recommendedName>
        <fullName evidence="4">Secreted protein</fullName>
    </recommendedName>
</protein>
<sequence length="217" mass="23452">MVLPKSVLLALLVTPKVLAALLSPTSAGPDVNTGITWTGRIFKNDKDVTTLTGDATDILAKILAINPDYDASEIAPDDTTAALLDKRADYRTCAVMATGNLNELIWASDDLKKLGQNCSTPKRDCRRMTCRDTTATYICSELDTSVSIPCRDAGDLVDNILRNCCTGYRSGKAGHIYRDNRVSIWAGYGNCNHAATTRPTYYGYPGGSNNGVCHYMG</sequence>
<evidence type="ECO:0008006" key="4">
    <source>
        <dbReference type="Google" id="ProtNLM"/>
    </source>
</evidence>
<keyword evidence="1" id="KW-0732">Signal</keyword>
<evidence type="ECO:0000313" key="3">
    <source>
        <dbReference type="Proteomes" id="UP001302321"/>
    </source>
</evidence>
<accession>A0AAN7A2F5</accession>
<dbReference type="Proteomes" id="UP001302321">
    <property type="component" value="Unassembled WGS sequence"/>
</dbReference>
<dbReference type="AlphaFoldDB" id="A0AAN7A2F5"/>
<organism evidence="2 3">
    <name type="scientific">Triangularia setosa</name>
    <dbReference type="NCBI Taxonomy" id="2587417"/>
    <lineage>
        <taxon>Eukaryota</taxon>
        <taxon>Fungi</taxon>
        <taxon>Dikarya</taxon>
        <taxon>Ascomycota</taxon>
        <taxon>Pezizomycotina</taxon>
        <taxon>Sordariomycetes</taxon>
        <taxon>Sordariomycetidae</taxon>
        <taxon>Sordariales</taxon>
        <taxon>Podosporaceae</taxon>
        <taxon>Triangularia</taxon>
    </lineage>
</organism>
<comment type="caution">
    <text evidence="2">The sequence shown here is derived from an EMBL/GenBank/DDBJ whole genome shotgun (WGS) entry which is preliminary data.</text>
</comment>
<dbReference type="EMBL" id="MU866389">
    <property type="protein sequence ID" value="KAK4172836.1"/>
    <property type="molecule type" value="Genomic_DNA"/>
</dbReference>
<feature type="chain" id="PRO_5042917871" description="Secreted protein" evidence="1">
    <location>
        <begin position="20"/>
        <end position="217"/>
    </location>
</feature>
<keyword evidence="3" id="KW-1185">Reference proteome</keyword>
<reference evidence="2" key="2">
    <citation type="submission" date="2023-05" db="EMBL/GenBank/DDBJ databases">
        <authorList>
            <consortium name="Lawrence Berkeley National Laboratory"/>
            <person name="Steindorff A."/>
            <person name="Hensen N."/>
            <person name="Bonometti L."/>
            <person name="Westerberg I."/>
            <person name="Brannstrom I.O."/>
            <person name="Guillou S."/>
            <person name="Cros-Aarteil S."/>
            <person name="Calhoun S."/>
            <person name="Haridas S."/>
            <person name="Kuo A."/>
            <person name="Mondo S."/>
            <person name="Pangilinan J."/>
            <person name="Riley R."/>
            <person name="Labutti K."/>
            <person name="Andreopoulos B."/>
            <person name="Lipzen A."/>
            <person name="Chen C."/>
            <person name="Yanf M."/>
            <person name="Daum C."/>
            <person name="Ng V."/>
            <person name="Clum A."/>
            <person name="Ohm R."/>
            <person name="Martin F."/>
            <person name="Silar P."/>
            <person name="Natvig D."/>
            <person name="Lalanne C."/>
            <person name="Gautier V."/>
            <person name="Ament-Velasquez S.L."/>
            <person name="Kruys A."/>
            <person name="Hutchinson M.I."/>
            <person name="Powell A.J."/>
            <person name="Barry K."/>
            <person name="Miller A.N."/>
            <person name="Grigoriev I.V."/>
            <person name="Debuchy R."/>
            <person name="Gladieux P."/>
            <person name="Thoren M.H."/>
            <person name="Johannesson H."/>
        </authorList>
    </citation>
    <scope>NUCLEOTIDE SEQUENCE</scope>
    <source>
        <strain evidence="2">CBS 892.96</strain>
    </source>
</reference>
<name>A0AAN7A2F5_9PEZI</name>
<gene>
    <name evidence="2" type="ORF">QBC36DRAFT_196048</name>
</gene>
<reference evidence="2" key="1">
    <citation type="journal article" date="2023" name="Mol. Phylogenet. Evol.">
        <title>Genome-scale phylogeny and comparative genomics of the fungal order Sordariales.</title>
        <authorList>
            <person name="Hensen N."/>
            <person name="Bonometti L."/>
            <person name="Westerberg I."/>
            <person name="Brannstrom I.O."/>
            <person name="Guillou S."/>
            <person name="Cros-Aarteil S."/>
            <person name="Calhoun S."/>
            <person name="Haridas S."/>
            <person name="Kuo A."/>
            <person name="Mondo S."/>
            <person name="Pangilinan J."/>
            <person name="Riley R."/>
            <person name="LaButti K."/>
            <person name="Andreopoulos B."/>
            <person name="Lipzen A."/>
            <person name="Chen C."/>
            <person name="Yan M."/>
            <person name="Daum C."/>
            <person name="Ng V."/>
            <person name="Clum A."/>
            <person name="Steindorff A."/>
            <person name="Ohm R.A."/>
            <person name="Martin F."/>
            <person name="Silar P."/>
            <person name="Natvig D.O."/>
            <person name="Lalanne C."/>
            <person name="Gautier V."/>
            <person name="Ament-Velasquez S.L."/>
            <person name="Kruys A."/>
            <person name="Hutchinson M.I."/>
            <person name="Powell A.J."/>
            <person name="Barry K."/>
            <person name="Miller A.N."/>
            <person name="Grigoriev I.V."/>
            <person name="Debuchy R."/>
            <person name="Gladieux P."/>
            <person name="Hiltunen Thoren M."/>
            <person name="Johannesson H."/>
        </authorList>
    </citation>
    <scope>NUCLEOTIDE SEQUENCE</scope>
    <source>
        <strain evidence="2">CBS 892.96</strain>
    </source>
</reference>
<evidence type="ECO:0000256" key="1">
    <source>
        <dbReference type="SAM" id="SignalP"/>
    </source>
</evidence>
<evidence type="ECO:0000313" key="2">
    <source>
        <dbReference type="EMBL" id="KAK4172836.1"/>
    </source>
</evidence>
<feature type="signal peptide" evidence="1">
    <location>
        <begin position="1"/>
        <end position="19"/>
    </location>
</feature>